<dbReference type="Proteomes" id="UP000179807">
    <property type="component" value="Unassembled WGS sequence"/>
</dbReference>
<evidence type="ECO:0000256" key="1">
    <source>
        <dbReference type="SAM" id="SignalP"/>
    </source>
</evidence>
<gene>
    <name evidence="2" type="ORF">TRFO_04145</name>
</gene>
<accession>A0A1J4KMP1</accession>
<dbReference type="GeneID" id="94826420"/>
<organism evidence="2 3">
    <name type="scientific">Tritrichomonas foetus</name>
    <dbReference type="NCBI Taxonomy" id="1144522"/>
    <lineage>
        <taxon>Eukaryota</taxon>
        <taxon>Metamonada</taxon>
        <taxon>Parabasalia</taxon>
        <taxon>Tritrichomonadida</taxon>
        <taxon>Tritrichomonadidae</taxon>
        <taxon>Tritrichomonas</taxon>
    </lineage>
</organism>
<dbReference type="RefSeq" id="XP_068363781.1">
    <property type="nucleotide sequence ID" value="XM_068491716.1"/>
</dbReference>
<evidence type="ECO:0000313" key="3">
    <source>
        <dbReference type="Proteomes" id="UP000179807"/>
    </source>
</evidence>
<dbReference type="AlphaFoldDB" id="A0A1J4KMP1"/>
<sequence length="200" mass="22867">MQPFLMLLVLCVLGLAKTDLSSIVKNEFLGGYINGAIYGDYTPLVSLIAAANEDDSSAINPTNLYLYYTMMNNLGINNKKSHNSILRMMNSMKKLDDTNTKRDSTNDDESISKKDLQKVIRKEILRLFMLQSVLPQHSNKKQNIFPNLFGKTENNKHFKNAFGNKLDFSRPKSKYESRPFIRDLNAAADSANEEYNDYYQ</sequence>
<keyword evidence="3" id="KW-1185">Reference proteome</keyword>
<dbReference type="EMBL" id="MLAK01000605">
    <property type="protein sequence ID" value="OHT10645.1"/>
    <property type="molecule type" value="Genomic_DNA"/>
</dbReference>
<dbReference type="VEuPathDB" id="TrichDB:TRFO_04145"/>
<feature type="signal peptide" evidence="1">
    <location>
        <begin position="1"/>
        <end position="18"/>
    </location>
</feature>
<keyword evidence="1" id="KW-0732">Signal</keyword>
<name>A0A1J4KMP1_9EUKA</name>
<evidence type="ECO:0000313" key="2">
    <source>
        <dbReference type="EMBL" id="OHT10645.1"/>
    </source>
</evidence>
<comment type="caution">
    <text evidence="2">The sequence shown here is derived from an EMBL/GenBank/DDBJ whole genome shotgun (WGS) entry which is preliminary data.</text>
</comment>
<protein>
    <submittedName>
        <fullName evidence="2">Uncharacterized protein</fullName>
    </submittedName>
</protein>
<reference evidence="2" key="1">
    <citation type="submission" date="2016-10" db="EMBL/GenBank/DDBJ databases">
        <authorList>
            <person name="Benchimol M."/>
            <person name="Almeida L.G."/>
            <person name="Vasconcelos A.T."/>
            <person name="Perreira-Neves A."/>
            <person name="Rosa I.A."/>
            <person name="Tasca T."/>
            <person name="Bogo M.R."/>
            <person name="de Souza W."/>
        </authorList>
    </citation>
    <scope>NUCLEOTIDE SEQUENCE [LARGE SCALE GENOMIC DNA]</scope>
    <source>
        <strain evidence="2">K</strain>
    </source>
</reference>
<proteinExistence type="predicted"/>
<feature type="chain" id="PRO_5013312208" evidence="1">
    <location>
        <begin position="19"/>
        <end position="200"/>
    </location>
</feature>